<evidence type="ECO:0000313" key="6">
    <source>
        <dbReference type="Proteomes" id="UP000186922"/>
    </source>
</evidence>
<name>A0A1D1V2X1_RAMVA</name>
<dbReference type="Pfam" id="PF01073">
    <property type="entry name" value="3Beta_HSD"/>
    <property type="match status" value="1"/>
</dbReference>
<dbReference type="PANTHER" id="PTHR43245">
    <property type="entry name" value="BIFUNCTIONAL POLYMYXIN RESISTANCE PROTEIN ARNA"/>
    <property type="match status" value="1"/>
</dbReference>
<evidence type="ECO:0000313" key="5">
    <source>
        <dbReference type="EMBL" id="GAU96149.1"/>
    </source>
</evidence>
<dbReference type="STRING" id="947166.A0A1D1V2X1"/>
<comment type="similarity">
    <text evidence="1 3">Belongs to the 3-beta-HSD family.</text>
</comment>
<dbReference type="SUPFAM" id="SSF51735">
    <property type="entry name" value="NAD(P)-binding Rossmann-fold domains"/>
    <property type="match status" value="1"/>
</dbReference>
<evidence type="ECO:0000256" key="3">
    <source>
        <dbReference type="RuleBase" id="RU004475"/>
    </source>
</evidence>
<dbReference type="GO" id="GO:0006694">
    <property type="term" value="P:steroid biosynthetic process"/>
    <property type="evidence" value="ECO:0007669"/>
    <property type="project" value="InterPro"/>
</dbReference>
<keyword evidence="3" id="KW-0812">Transmembrane</keyword>
<keyword evidence="3" id="KW-0472">Membrane</keyword>
<dbReference type="GO" id="GO:0016616">
    <property type="term" value="F:oxidoreductase activity, acting on the CH-OH group of donors, NAD or NADP as acceptor"/>
    <property type="evidence" value="ECO:0007669"/>
    <property type="project" value="InterPro"/>
</dbReference>
<dbReference type="EMBL" id="BDGG01000003">
    <property type="protein sequence ID" value="GAU96149.1"/>
    <property type="molecule type" value="Genomic_DNA"/>
</dbReference>
<evidence type="ECO:0000256" key="2">
    <source>
        <dbReference type="ARBA" id="ARBA00023002"/>
    </source>
</evidence>
<protein>
    <recommendedName>
        <fullName evidence="4">3-beta hydroxysteroid dehydrogenase/isomerase domain-containing protein</fullName>
    </recommendedName>
</protein>
<evidence type="ECO:0000259" key="4">
    <source>
        <dbReference type="Pfam" id="PF01073"/>
    </source>
</evidence>
<evidence type="ECO:0000256" key="1">
    <source>
        <dbReference type="ARBA" id="ARBA00009219"/>
    </source>
</evidence>
<dbReference type="AlphaFoldDB" id="A0A1D1V2X1"/>
<accession>A0A1D1V2X1</accession>
<sequence>MVLDRNLQNGLALGDANLVVADSRTCLVIGGCGFLGRHLVEDLITRKWKIRVFDVRQTFDAPEAVFHVGDLCDKKALIAAMQGCSTVFHCASPAPSSSNKDMFWKVNVEGTKIVISACKAAQVSRLVLTSSASVIYEGNDILGDDEDSPYATNPVDFYTSTKIAQEQLVLRANRVNNGRLLTIAIRPHGIFGPRDTTMVPTLADAARKGKMKFIIGDGNNVVDFTYVKNVSHGLILAALALEKNSDLGGQAFHITNDQPILFWEFMKRLLEGLGYESPKRHLPRWLVYYLAIVLAFVSQLIGRFKKWEPTFTPMRVALISTHHTYSCEKAKNLLGYQPVVSLDEGIKLTLEHFDHLRNVDTYS</sequence>
<organism evidence="5 6">
    <name type="scientific">Ramazzottius varieornatus</name>
    <name type="common">Water bear</name>
    <name type="synonym">Tardigrade</name>
    <dbReference type="NCBI Taxonomy" id="947166"/>
    <lineage>
        <taxon>Eukaryota</taxon>
        <taxon>Metazoa</taxon>
        <taxon>Ecdysozoa</taxon>
        <taxon>Tardigrada</taxon>
        <taxon>Eutardigrada</taxon>
        <taxon>Parachela</taxon>
        <taxon>Hypsibioidea</taxon>
        <taxon>Ramazzottiidae</taxon>
        <taxon>Ramazzottius</taxon>
    </lineage>
</organism>
<gene>
    <name evidence="5" type="primary">RvY_07636-1</name>
    <name evidence="5" type="synonym">RvY_07636.1</name>
    <name evidence="5" type="ORF">RvY_07636</name>
</gene>
<keyword evidence="2 3" id="KW-0560">Oxidoreductase</keyword>
<dbReference type="PANTHER" id="PTHR43245:SF51">
    <property type="entry name" value="SHORT CHAIN DEHYDROGENASE_REDUCTASE FAMILY 42E, MEMBER 2"/>
    <property type="match status" value="1"/>
</dbReference>
<dbReference type="InterPro" id="IPR050177">
    <property type="entry name" value="Lipid_A_modif_metabolic_enz"/>
</dbReference>
<keyword evidence="3" id="KW-1133">Transmembrane helix</keyword>
<dbReference type="InterPro" id="IPR002225">
    <property type="entry name" value="3Beta_OHSteriod_DH/Estase"/>
</dbReference>
<feature type="transmembrane region" description="Helical" evidence="3">
    <location>
        <begin position="285"/>
        <end position="304"/>
    </location>
</feature>
<dbReference type="Proteomes" id="UP000186922">
    <property type="component" value="Unassembled WGS sequence"/>
</dbReference>
<proteinExistence type="inferred from homology"/>
<comment type="caution">
    <text evidence="5">The sequence shown here is derived from an EMBL/GenBank/DDBJ whole genome shotgun (WGS) entry which is preliminary data.</text>
</comment>
<keyword evidence="6" id="KW-1185">Reference proteome</keyword>
<dbReference type="FunFam" id="3.40.50.720:FF:000747">
    <property type="entry name" value="NAD(P) dependent steroid dehydrogenase-like"/>
    <property type="match status" value="1"/>
</dbReference>
<dbReference type="Gene3D" id="3.40.50.720">
    <property type="entry name" value="NAD(P)-binding Rossmann-like Domain"/>
    <property type="match status" value="1"/>
</dbReference>
<reference evidence="5 6" key="1">
    <citation type="journal article" date="2016" name="Nat. Commun.">
        <title>Extremotolerant tardigrade genome and improved radiotolerance of human cultured cells by tardigrade-unique protein.</title>
        <authorList>
            <person name="Hashimoto T."/>
            <person name="Horikawa D.D."/>
            <person name="Saito Y."/>
            <person name="Kuwahara H."/>
            <person name="Kozuka-Hata H."/>
            <person name="Shin-I T."/>
            <person name="Minakuchi Y."/>
            <person name="Ohishi K."/>
            <person name="Motoyama A."/>
            <person name="Aizu T."/>
            <person name="Enomoto A."/>
            <person name="Kondo K."/>
            <person name="Tanaka S."/>
            <person name="Hara Y."/>
            <person name="Koshikawa S."/>
            <person name="Sagara H."/>
            <person name="Miura T."/>
            <person name="Yokobori S."/>
            <person name="Miyagawa K."/>
            <person name="Suzuki Y."/>
            <person name="Kubo T."/>
            <person name="Oyama M."/>
            <person name="Kohara Y."/>
            <person name="Fujiyama A."/>
            <person name="Arakawa K."/>
            <person name="Katayama T."/>
            <person name="Toyoda A."/>
            <person name="Kunieda T."/>
        </authorList>
    </citation>
    <scope>NUCLEOTIDE SEQUENCE [LARGE SCALE GENOMIC DNA]</scope>
    <source>
        <strain evidence="5 6">YOKOZUNA-1</strain>
    </source>
</reference>
<feature type="domain" description="3-beta hydroxysteroid dehydrogenase/isomerase" evidence="4">
    <location>
        <begin position="27"/>
        <end position="283"/>
    </location>
</feature>
<dbReference type="InterPro" id="IPR036291">
    <property type="entry name" value="NAD(P)-bd_dom_sf"/>
</dbReference>
<dbReference type="OrthoDB" id="10262413at2759"/>